<name>A0AAV4TAI3_9ARAC</name>
<dbReference type="Proteomes" id="UP001054837">
    <property type="component" value="Unassembled WGS sequence"/>
</dbReference>
<dbReference type="AlphaFoldDB" id="A0AAV4TAI3"/>
<accession>A0AAV4TAI3</accession>
<feature type="compositionally biased region" description="Polar residues" evidence="1">
    <location>
        <begin position="28"/>
        <end position="40"/>
    </location>
</feature>
<gene>
    <name evidence="2" type="ORF">CDAR_168381</name>
</gene>
<dbReference type="EMBL" id="BPLQ01009022">
    <property type="protein sequence ID" value="GIY40968.1"/>
    <property type="molecule type" value="Genomic_DNA"/>
</dbReference>
<organism evidence="2 3">
    <name type="scientific">Caerostris darwini</name>
    <dbReference type="NCBI Taxonomy" id="1538125"/>
    <lineage>
        <taxon>Eukaryota</taxon>
        <taxon>Metazoa</taxon>
        <taxon>Ecdysozoa</taxon>
        <taxon>Arthropoda</taxon>
        <taxon>Chelicerata</taxon>
        <taxon>Arachnida</taxon>
        <taxon>Araneae</taxon>
        <taxon>Araneomorphae</taxon>
        <taxon>Entelegynae</taxon>
        <taxon>Araneoidea</taxon>
        <taxon>Araneidae</taxon>
        <taxon>Caerostris</taxon>
    </lineage>
</organism>
<comment type="caution">
    <text evidence="2">The sequence shown here is derived from an EMBL/GenBank/DDBJ whole genome shotgun (WGS) entry which is preliminary data.</text>
</comment>
<evidence type="ECO:0000256" key="1">
    <source>
        <dbReference type="SAM" id="MobiDB-lite"/>
    </source>
</evidence>
<evidence type="ECO:0000313" key="3">
    <source>
        <dbReference type="Proteomes" id="UP001054837"/>
    </source>
</evidence>
<feature type="region of interest" description="Disordered" evidence="1">
    <location>
        <begin position="1"/>
        <end position="40"/>
    </location>
</feature>
<evidence type="ECO:0000313" key="2">
    <source>
        <dbReference type="EMBL" id="GIY40968.1"/>
    </source>
</evidence>
<feature type="region of interest" description="Disordered" evidence="1">
    <location>
        <begin position="73"/>
        <end position="95"/>
    </location>
</feature>
<sequence length="95" mass="10854">MHIYEIRKNGMKTQLSVLEPYHPRNKTPPATSLPRSPTPSRWIQGLSNFCKLPPSSKRSKKNIRINIRVTANTQSDSIGKRRHRVPGPTIHHVPL</sequence>
<reference evidence="2 3" key="1">
    <citation type="submission" date="2021-06" db="EMBL/GenBank/DDBJ databases">
        <title>Caerostris darwini draft genome.</title>
        <authorList>
            <person name="Kono N."/>
            <person name="Arakawa K."/>
        </authorList>
    </citation>
    <scope>NUCLEOTIDE SEQUENCE [LARGE SCALE GENOMIC DNA]</scope>
</reference>
<keyword evidence="3" id="KW-1185">Reference proteome</keyword>
<protein>
    <submittedName>
        <fullName evidence="2">Uncharacterized protein</fullName>
    </submittedName>
</protein>
<proteinExistence type="predicted"/>